<sequence>MKKCYINKSDYYYYYYYSWSPLCPRPLSPDCSVWPGGQL</sequence>
<name>A0A0E9U0U2_ANGAN</name>
<dbReference type="AlphaFoldDB" id="A0A0E9U0U2"/>
<reference evidence="1" key="1">
    <citation type="submission" date="2014-11" db="EMBL/GenBank/DDBJ databases">
        <authorList>
            <person name="Amaro Gonzalez C."/>
        </authorList>
    </citation>
    <scope>NUCLEOTIDE SEQUENCE</scope>
</reference>
<reference evidence="1" key="2">
    <citation type="journal article" date="2015" name="Fish Shellfish Immunol.">
        <title>Early steps in the European eel (Anguilla anguilla)-Vibrio vulnificus interaction in the gills: Role of the RtxA13 toxin.</title>
        <authorList>
            <person name="Callol A."/>
            <person name="Pajuelo D."/>
            <person name="Ebbesson L."/>
            <person name="Teles M."/>
            <person name="MacKenzie S."/>
            <person name="Amaro C."/>
        </authorList>
    </citation>
    <scope>NUCLEOTIDE SEQUENCE</scope>
</reference>
<organism evidence="1">
    <name type="scientific">Anguilla anguilla</name>
    <name type="common">European freshwater eel</name>
    <name type="synonym">Muraena anguilla</name>
    <dbReference type="NCBI Taxonomy" id="7936"/>
    <lineage>
        <taxon>Eukaryota</taxon>
        <taxon>Metazoa</taxon>
        <taxon>Chordata</taxon>
        <taxon>Craniata</taxon>
        <taxon>Vertebrata</taxon>
        <taxon>Euteleostomi</taxon>
        <taxon>Actinopterygii</taxon>
        <taxon>Neopterygii</taxon>
        <taxon>Teleostei</taxon>
        <taxon>Anguilliformes</taxon>
        <taxon>Anguillidae</taxon>
        <taxon>Anguilla</taxon>
    </lineage>
</organism>
<protein>
    <submittedName>
        <fullName evidence="1">Uncharacterized protein</fullName>
    </submittedName>
</protein>
<dbReference type="EMBL" id="GBXM01049166">
    <property type="protein sequence ID" value="JAH59411.1"/>
    <property type="molecule type" value="Transcribed_RNA"/>
</dbReference>
<accession>A0A0E9U0U2</accession>
<proteinExistence type="predicted"/>
<evidence type="ECO:0000313" key="1">
    <source>
        <dbReference type="EMBL" id="JAH59411.1"/>
    </source>
</evidence>